<proteinExistence type="predicted"/>
<evidence type="ECO:0000313" key="2">
    <source>
        <dbReference type="Proteomes" id="UP000475325"/>
    </source>
</evidence>
<organism evidence="1 2">
    <name type="scientific">Orbilia oligospora</name>
    <name type="common">Nematode-trapping fungus</name>
    <name type="synonym">Arthrobotrys oligospora</name>
    <dbReference type="NCBI Taxonomy" id="2813651"/>
    <lineage>
        <taxon>Eukaryota</taxon>
        <taxon>Fungi</taxon>
        <taxon>Dikarya</taxon>
        <taxon>Ascomycota</taxon>
        <taxon>Pezizomycotina</taxon>
        <taxon>Orbiliomycetes</taxon>
        <taxon>Orbiliales</taxon>
        <taxon>Orbiliaceae</taxon>
        <taxon>Orbilia</taxon>
    </lineage>
</organism>
<protein>
    <submittedName>
        <fullName evidence="1">Uncharacterized protein</fullName>
    </submittedName>
</protein>
<name>A0A7C8JJ24_ORBOL</name>
<dbReference type="EMBL" id="WIQW01000003">
    <property type="protein sequence ID" value="KAF3112062.1"/>
    <property type="molecule type" value="Genomic_DNA"/>
</dbReference>
<accession>A0A7C8JJ24</accession>
<reference evidence="1 2" key="1">
    <citation type="submission" date="2019-06" db="EMBL/GenBank/DDBJ databases">
        <authorList>
            <person name="Palmer J.M."/>
        </authorList>
    </citation>
    <scope>NUCLEOTIDE SEQUENCE [LARGE SCALE GENOMIC DNA]</scope>
    <source>
        <strain evidence="1 2">TWF102</strain>
    </source>
</reference>
<gene>
    <name evidence="1" type="ORF">TWF102_005809</name>
</gene>
<dbReference type="AlphaFoldDB" id="A0A7C8JJ24"/>
<comment type="caution">
    <text evidence="1">The sequence shown here is derived from an EMBL/GenBank/DDBJ whole genome shotgun (WGS) entry which is preliminary data.</text>
</comment>
<dbReference type="Proteomes" id="UP000475325">
    <property type="component" value="Unassembled WGS sequence"/>
</dbReference>
<evidence type="ECO:0000313" key="1">
    <source>
        <dbReference type="EMBL" id="KAF3112062.1"/>
    </source>
</evidence>
<sequence length="174" mass="19108">MVPVAALGLTGSANEKANCGIDIVRIKLFLSDYAVKRPSFCRPPMKPSGFLIYLPRGNILPEWAIHETVGVLTVYEDGQYRIYPNKGSRTGSVLSLTPILRYLGSNTVIHFFPIITFSEEDLRPIVLFSTQHLTPICRNGTFPKGDATETPDTEQICPRGNVRASIVACEDAPG</sequence>